<dbReference type="AlphaFoldDB" id="A0A1N7PUJ4"/>
<accession>A0A1N7PUJ4</accession>
<keyword evidence="1" id="KW-0472">Membrane</keyword>
<dbReference type="Proteomes" id="UP000186684">
    <property type="component" value="Unassembled WGS sequence"/>
</dbReference>
<evidence type="ECO:0000313" key="3">
    <source>
        <dbReference type="Proteomes" id="UP000186684"/>
    </source>
</evidence>
<keyword evidence="1" id="KW-1133">Transmembrane helix</keyword>
<dbReference type="OrthoDB" id="9957745at2"/>
<keyword evidence="3" id="KW-1185">Reference proteome</keyword>
<proteinExistence type="predicted"/>
<feature type="transmembrane region" description="Helical" evidence="1">
    <location>
        <begin position="46"/>
        <end position="68"/>
    </location>
</feature>
<sequence>MTFLSSGLIVVAAYLIMLAVFGYMLLTTPRDRALKPDPSLDAAPGFGLKMTGLVAAATLIGTSLVMWLDM</sequence>
<gene>
    <name evidence="2" type="ORF">SAMN05421759_12040</name>
</gene>
<protein>
    <submittedName>
        <fullName evidence="2">Uncharacterized protein</fullName>
    </submittedName>
</protein>
<evidence type="ECO:0000256" key="1">
    <source>
        <dbReference type="SAM" id="Phobius"/>
    </source>
</evidence>
<organism evidence="2 3">
    <name type="scientific">Roseivivax lentus</name>
    <dbReference type="NCBI Taxonomy" id="633194"/>
    <lineage>
        <taxon>Bacteria</taxon>
        <taxon>Pseudomonadati</taxon>
        <taxon>Pseudomonadota</taxon>
        <taxon>Alphaproteobacteria</taxon>
        <taxon>Rhodobacterales</taxon>
        <taxon>Roseobacteraceae</taxon>
        <taxon>Roseivivax</taxon>
    </lineage>
</organism>
<reference evidence="3" key="1">
    <citation type="submission" date="2017-01" db="EMBL/GenBank/DDBJ databases">
        <authorList>
            <person name="Varghese N."/>
            <person name="Submissions S."/>
        </authorList>
    </citation>
    <scope>NUCLEOTIDE SEQUENCE [LARGE SCALE GENOMIC DNA]</scope>
    <source>
        <strain evidence="3">DSM 29430</strain>
    </source>
</reference>
<feature type="transmembrane region" description="Helical" evidence="1">
    <location>
        <begin position="7"/>
        <end position="26"/>
    </location>
</feature>
<evidence type="ECO:0000313" key="2">
    <source>
        <dbReference type="EMBL" id="SIT14271.1"/>
    </source>
</evidence>
<name>A0A1N7PUJ4_9RHOB</name>
<keyword evidence="1" id="KW-0812">Transmembrane</keyword>
<dbReference type="RefSeq" id="WP_076450730.1">
    <property type="nucleotide sequence ID" value="NZ_FTOQ01000020.1"/>
</dbReference>
<dbReference type="EMBL" id="FTOQ01000020">
    <property type="protein sequence ID" value="SIT14271.1"/>
    <property type="molecule type" value="Genomic_DNA"/>
</dbReference>